<dbReference type="PROSITE" id="PS50893">
    <property type="entry name" value="ABC_TRANSPORTER_2"/>
    <property type="match status" value="2"/>
</dbReference>
<dbReference type="PROSITE" id="PS50929">
    <property type="entry name" value="ABC_TM1F"/>
    <property type="match status" value="2"/>
</dbReference>
<dbReference type="Pfam" id="PF00664">
    <property type="entry name" value="ABC_membrane"/>
    <property type="match status" value="2"/>
</dbReference>
<dbReference type="STRING" id="1149755.A0A2J6RU08"/>
<dbReference type="FunFam" id="1.20.1560.10:FF:000066">
    <property type="entry name" value="ABC multidrug transporter (Eurofung)"/>
    <property type="match status" value="1"/>
</dbReference>
<dbReference type="CDD" id="cd03250">
    <property type="entry name" value="ABCC_MRP_domain1"/>
    <property type="match status" value="1"/>
</dbReference>
<protein>
    <submittedName>
        <fullName evidence="13">P-loop containing nucleoside triphosphate hydrolase protein</fullName>
    </submittedName>
</protein>
<feature type="domain" description="ABC transporter" evidence="11">
    <location>
        <begin position="1005"/>
        <end position="1234"/>
    </location>
</feature>
<keyword evidence="8 10" id="KW-0472">Membrane</keyword>
<dbReference type="SUPFAM" id="SSF52540">
    <property type="entry name" value="P-loop containing nucleoside triphosphate hydrolases"/>
    <property type="match status" value="2"/>
</dbReference>
<keyword evidence="3" id="KW-1003">Cell membrane</keyword>
<name>A0A2J6RU08_HYAVF</name>
<accession>A0A2J6RU08</accession>
<gene>
    <name evidence="13" type="ORF">L207DRAFT_543826</name>
</gene>
<keyword evidence="6" id="KW-0067">ATP-binding</keyword>
<dbReference type="Gene3D" id="1.20.1560.10">
    <property type="entry name" value="ABC transporter type 1, transmembrane domain"/>
    <property type="match status" value="2"/>
</dbReference>
<evidence type="ECO:0000256" key="10">
    <source>
        <dbReference type="SAM" id="Phobius"/>
    </source>
</evidence>
<comment type="subcellular location">
    <subcellularLocation>
        <location evidence="1">Cell membrane</location>
        <topology evidence="1">Multi-pass membrane protein</topology>
    </subcellularLocation>
</comment>
<dbReference type="PANTHER" id="PTHR24223">
    <property type="entry name" value="ATP-BINDING CASSETTE SUB-FAMILY C"/>
    <property type="match status" value="1"/>
</dbReference>
<dbReference type="Pfam" id="PF00005">
    <property type="entry name" value="ABC_tran"/>
    <property type="match status" value="2"/>
</dbReference>
<organism evidence="13 14">
    <name type="scientific">Hyaloscypha variabilis (strain UAMH 11265 / GT02V1 / F)</name>
    <name type="common">Meliniomyces variabilis</name>
    <dbReference type="NCBI Taxonomy" id="1149755"/>
    <lineage>
        <taxon>Eukaryota</taxon>
        <taxon>Fungi</taxon>
        <taxon>Dikarya</taxon>
        <taxon>Ascomycota</taxon>
        <taxon>Pezizomycotina</taxon>
        <taxon>Leotiomycetes</taxon>
        <taxon>Helotiales</taxon>
        <taxon>Hyaloscyphaceae</taxon>
        <taxon>Hyaloscypha</taxon>
        <taxon>Hyaloscypha variabilis</taxon>
    </lineage>
</organism>
<feature type="transmembrane region" description="Helical" evidence="10">
    <location>
        <begin position="199"/>
        <end position="217"/>
    </location>
</feature>
<evidence type="ECO:0000313" key="13">
    <source>
        <dbReference type="EMBL" id="PMD41953.1"/>
    </source>
</evidence>
<feature type="domain" description="ABC transmembrane type-1" evidence="12">
    <location>
        <begin position="701"/>
        <end position="970"/>
    </location>
</feature>
<feature type="transmembrane region" description="Helical" evidence="10">
    <location>
        <begin position="942"/>
        <end position="962"/>
    </location>
</feature>
<sequence>MPMFFEGYKRTLSMNDLFAIDDDLKGTRLYERISKTWQSVNQKKRHSLTTAVLWTFSPELSLALVPRLAFVGFSLSQPYLIHATITYITYHAKLPENYGYGLIGAYALCYIGLALSQRLWMQVAFRTMTKIRGALVTSIYKKMLTVRAETTNSSAAVSLMSTDVDRIVMTTFMCVNLGPDVVQIVIALCIMGMQIGPTAVAPVILCGICIGIAAKIGQMVPPRQRRWMSAIQKRVGITADIIGAMKGIKVAGLSVKVDKQIQELRNFELERSVRFRKLQVTTQLLGKLLLNSEPVTFTAYAIAQKVSGGPQFNVIQAFTSLSLLNLLVQPVMDLTIAWTTLSSGLACLDRIQAFLLKENRDDYRILASHSGVSMSMPTERPDQTVKPFIKIRNGSFGWKKDSDVATIRDINLDIMPGELTLITGPVASGKTTLLEAIVGETRIISGSVELTVPDEIAYCGQDAWLLNQSVRENILAFESYSKDFYEEVIEACQLEEDLRYFPKGDDSIIGSRGISLSGGQKQRVALARAVYNRKPITILDDVLKGLDADTYAKCFEAILGPNGLLRRDNTAIILATHNVQLLPHADHIIVFGEDGRITEKGSFDQLNSSDGFVSGLGLKKAAIKEIEAVVAQEEEKERMEKQIVLKKIATIQAELSNDKLRSRGKRNSSALISYIKSMGKIYFPIFCAFTVGNIGFRSAQQILQALWLNVWTAANAANPNANIQQGYYIGIYVMFGGLNVVFLGLQFWTFMIIIVPHSARLLHKRVLTAVMHAPMSFFVATDTGEIVNRFSQDMTLVDLQLPQSFMQSYTQIINTIAQIVLTCVGSGWLGLAVPVMLLTLFVLQKFYLRTSRQLRLLDLEAKSPLYSHFISSFAGLTSLRAYGWSKLAEAENLHYLNDSQRPFYLLRCVQRWLTMVLNLIVAGLAILLVGIAIALKNSINPGLLGVALTSVMGIGQTLSLLIQSWTMLETSLGAVTRINEFAANTPREPDGPDMPPENWPNKGAISISGLSAKYGDHTVLNDISFDIQPGEKIAVCGRSGSGKSTLITLLLRLYEPTSGSIVIDGIDTSTLNLNALRESLVALPQDAMFLAGTVRYNLDPLSEASDDAVWATLEKTGIKEAIEAKGGLDADLNTDWLSAGQRQLFCLARTMLRNSKVILLDEATSSLDRETEARVDELVRTAFTDWTAIVVAHRLKTIADFDKVLVLQDGRILEFDSPGNLLARDSKFKMLWDLQEE</sequence>
<dbReference type="InterPro" id="IPR027417">
    <property type="entry name" value="P-loop_NTPase"/>
</dbReference>
<evidence type="ECO:0000256" key="4">
    <source>
        <dbReference type="ARBA" id="ARBA00022692"/>
    </source>
</evidence>
<evidence type="ECO:0000259" key="11">
    <source>
        <dbReference type="PROSITE" id="PS50893"/>
    </source>
</evidence>
<dbReference type="CDD" id="cd18579">
    <property type="entry name" value="ABC_6TM_ABCC_D1"/>
    <property type="match status" value="1"/>
</dbReference>
<evidence type="ECO:0000256" key="9">
    <source>
        <dbReference type="ARBA" id="ARBA00023180"/>
    </source>
</evidence>
<dbReference type="SMART" id="SM00382">
    <property type="entry name" value="AAA"/>
    <property type="match status" value="2"/>
</dbReference>
<dbReference type="GO" id="GO:0005886">
    <property type="term" value="C:plasma membrane"/>
    <property type="evidence" value="ECO:0007669"/>
    <property type="project" value="UniProtKB-SubCell"/>
</dbReference>
<feature type="transmembrane region" description="Helical" evidence="10">
    <location>
        <begin position="727"/>
        <end position="754"/>
    </location>
</feature>
<dbReference type="EMBL" id="KZ613944">
    <property type="protein sequence ID" value="PMD41953.1"/>
    <property type="molecule type" value="Genomic_DNA"/>
</dbReference>
<evidence type="ECO:0000313" key="14">
    <source>
        <dbReference type="Proteomes" id="UP000235786"/>
    </source>
</evidence>
<reference evidence="13 14" key="1">
    <citation type="submission" date="2016-04" db="EMBL/GenBank/DDBJ databases">
        <title>A degradative enzymes factory behind the ericoid mycorrhizal symbiosis.</title>
        <authorList>
            <consortium name="DOE Joint Genome Institute"/>
            <person name="Martino E."/>
            <person name="Morin E."/>
            <person name="Grelet G."/>
            <person name="Kuo A."/>
            <person name="Kohler A."/>
            <person name="Daghino S."/>
            <person name="Barry K."/>
            <person name="Choi C."/>
            <person name="Cichocki N."/>
            <person name="Clum A."/>
            <person name="Copeland A."/>
            <person name="Hainaut M."/>
            <person name="Haridas S."/>
            <person name="Labutti K."/>
            <person name="Lindquist E."/>
            <person name="Lipzen A."/>
            <person name="Khouja H.-R."/>
            <person name="Murat C."/>
            <person name="Ohm R."/>
            <person name="Olson A."/>
            <person name="Spatafora J."/>
            <person name="Veneault-Fourrey C."/>
            <person name="Henrissat B."/>
            <person name="Grigoriev I."/>
            <person name="Martin F."/>
            <person name="Perotto S."/>
        </authorList>
    </citation>
    <scope>NUCLEOTIDE SEQUENCE [LARGE SCALE GENOMIC DNA]</scope>
    <source>
        <strain evidence="13 14">F</strain>
    </source>
</reference>
<evidence type="ECO:0000256" key="8">
    <source>
        <dbReference type="ARBA" id="ARBA00023136"/>
    </source>
</evidence>
<keyword evidence="14" id="KW-1185">Reference proteome</keyword>
<evidence type="ECO:0000259" key="12">
    <source>
        <dbReference type="PROSITE" id="PS50929"/>
    </source>
</evidence>
<feature type="domain" description="ABC transporter" evidence="11">
    <location>
        <begin position="389"/>
        <end position="619"/>
    </location>
</feature>
<dbReference type="GO" id="GO:0140359">
    <property type="term" value="F:ABC-type transporter activity"/>
    <property type="evidence" value="ECO:0007669"/>
    <property type="project" value="InterPro"/>
</dbReference>
<dbReference type="InterPro" id="IPR044746">
    <property type="entry name" value="ABCC_6TM_D1"/>
</dbReference>
<evidence type="ECO:0000256" key="2">
    <source>
        <dbReference type="ARBA" id="ARBA00022448"/>
    </source>
</evidence>
<dbReference type="CDD" id="cd18580">
    <property type="entry name" value="ABC_6TM_ABCC_D2"/>
    <property type="match status" value="1"/>
</dbReference>
<feature type="domain" description="ABC transmembrane type-1" evidence="12">
    <location>
        <begin position="68"/>
        <end position="343"/>
    </location>
</feature>
<proteinExistence type="predicted"/>
<evidence type="ECO:0000256" key="6">
    <source>
        <dbReference type="ARBA" id="ARBA00022840"/>
    </source>
</evidence>
<feature type="transmembrane region" description="Helical" evidence="10">
    <location>
        <begin position="912"/>
        <end position="935"/>
    </location>
</feature>
<evidence type="ECO:0000256" key="5">
    <source>
        <dbReference type="ARBA" id="ARBA00022741"/>
    </source>
</evidence>
<dbReference type="OrthoDB" id="6500128at2759"/>
<keyword evidence="13" id="KW-0378">Hydrolase</keyword>
<dbReference type="FunFam" id="3.40.50.300:FF:000838">
    <property type="entry name" value="ABC multidrug transporter (Eurofung)"/>
    <property type="match status" value="1"/>
</dbReference>
<keyword evidence="4 10" id="KW-0812">Transmembrane</keyword>
<dbReference type="InterPro" id="IPR044726">
    <property type="entry name" value="ABCC_6TM_D2"/>
</dbReference>
<keyword evidence="2" id="KW-0813">Transport</keyword>
<feature type="transmembrane region" description="Helical" evidence="10">
    <location>
        <begin position="167"/>
        <end position="193"/>
    </location>
</feature>
<dbReference type="Gene3D" id="3.40.50.300">
    <property type="entry name" value="P-loop containing nucleotide triphosphate hydrolases"/>
    <property type="match status" value="2"/>
</dbReference>
<keyword evidence="7 10" id="KW-1133">Transmembrane helix</keyword>
<dbReference type="InterPro" id="IPR017871">
    <property type="entry name" value="ABC_transporter-like_CS"/>
</dbReference>
<evidence type="ECO:0000256" key="7">
    <source>
        <dbReference type="ARBA" id="ARBA00022989"/>
    </source>
</evidence>
<dbReference type="AlphaFoldDB" id="A0A2J6RU08"/>
<dbReference type="InterPro" id="IPR003439">
    <property type="entry name" value="ABC_transporter-like_ATP-bd"/>
</dbReference>
<dbReference type="GO" id="GO:0016887">
    <property type="term" value="F:ATP hydrolysis activity"/>
    <property type="evidence" value="ECO:0007669"/>
    <property type="project" value="InterPro"/>
</dbReference>
<keyword evidence="9" id="KW-0325">Glycoprotein</keyword>
<feature type="transmembrane region" description="Helical" evidence="10">
    <location>
        <begin position="816"/>
        <end position="843"/>
    </location>
</feature>
<dbReference type="InterPro" id="IPR050173">
    <property type="entry name" value="ABC_transporter_C-like"/>
</dbReference>
<dbReference type="CDD" id="cd03244">
    <property type="entry name" value="ABCC_MRP_domain2"/>
    <property type="match status" value="1"/>
</dbReference>
<feature type="transmembrane region" description="Helical" evidence="10">
    <location>
        <begin position="98"/>
        <end position="120"/>
    </location>
</feature>
<dbReference type="FunFam" id="3.40.50.300:FF:000997">
    <property type="entry name" value="Multidrug resistance-associated protein 1"/>
    <property type="match status" value="1"/>
</dbReference>
<dbReference type="SUPFAM" id="SSF90123">
    <property type="entry name" value="ABC transporter transmembrane region"/>
    <property type="match status" value="2"/>
</dbReference>
<evidence type="ECO:0000256" key="3">
    <source>
        <dbReference type="ARBA" id="ARBA00022475"/>
    </source>
</evidence>
<evidence type="ECO:0000256" key="1">
    <source>
        <dbReference type="ARBA" id="ARBA00004651"/>
    </source>
</evidence>
<dbReference type="Proteomes" id="UP000235786">
    <property type="component" value="Unassembled WGS sequence"/>
</dbReference>
<dbReference type="InterPro" id="IPR011527">
    <property type="entry name" value="ABC1_TM_dom"/>
</dbReference>
<dbReference type="FunFam" id="1.20.1560.10:FF:000055">
    <property type="entry name" value="ABC multidrug transporter (Eurofung)"/>
    <property type="match status" value="1"/>
</dbReference>
<keyword evidence="5" id="KW-0547">Nucleotide-binding</keyword>
<dbReference type="PANTHER" id="PTHR24223:SF399">
    <property type="entry name" value="ABC TRANSPORTER ATNG"/>
    <property type="match status" value="1"/>
</dbReference>
<dbReference type="PROSITE" id="PS00211">
    <property type="entry name" value="ABC_TRANSPORTER_1"/>
    <property type="match status" value="2"/>
</dbReference>
<dbReference type="InterPro" id="IPR003593">
    <property type="entry name" value="AAA+_ATPase"/>
</dbReference>
<dbReference type="GO" id="GO:0005524">
    <property type="term" value="F:ATP binding"/>
    <property type="evidence" value="ECO:0007669"/>
    <property type="project" value="UniProtKB-KW"/>
</dbReference>
<dbReference type="InterPro" id="IPR036640">
    <property type="entry name" value="ABC1_TM_sf"/>
</dbReference>